<dbReference type="GO" id="GO:0004714">
    <property type="term" value="F:transmembrane receptor protein tyrosine kinase activity"/>
    <property type="evidence" value="ECO:0007669"/>
    <property type="project" value="UniProtKB-EC"/>
</dbReference>
<keyword evidence="6 10" id="KW-0067">ATP-binding</keyword>
<evidence type="ECO:0000313" key="13">
    <source>
        <dbReference type="EMBL" id="RNA40848.1"/>
    </source>
</evidence>
<keyword evidence="13" id="KW-0808">Transferase</keyword>
<feature type="binding site" evidence="10">
    <location>
        <position position="797"/>
    </location>
    <ligand>
        <name>ATP</name>
        <dbReference type="ChEBI" id="CHEBI:30616"/>
    </ligand>
</feature>
<dbReference type="InterPro" id="IPR001245">
    <property type="entry name" value="Ser-Thr/Tyr_kinase_cat_dom"/>
</dbReference>
<dbReference type="GO" id="GO:0007169">
    <property type="term" value="P:cell surface receptor protein tyrosine kinase signaling pathway"/>
    <property type="evidence" value="ECO:0007669"/>
    <property type="project" value="TreeGrafter"/>
</dbReference>
<dbReference type="AlphaFoldDB" id="A0A3M7SZ32"/>
<comment type="subcellular location">
    <subcellularLocation>
        <location evidence="1">Membrane</location>
        <topology evidence="1">Single-pass type I membrane protein</topology>
    </subcellularLocation>
</comment>
<dbReference type="InterPro" id="IPR011009">
    <property type="entry name" value="Kinase-like_dom_sf"/>
</dbReference>
<keyword evidence="7 11" id="KW-1133">Transmembrane helix</keyword>
<dbReference type="InterPro" id="IPR020635">
    <property type="entry name" value="Tyr_kinase_cat_dom"/>
</dbReference>
<keyword evidence="8 11" id="KW-0472">Membrane</keyword>
<dbReference type="GO" id="GO:0005886">
    <property type="term" value="C:plasma membrane"/>
    <property type="evidence" value="ECO:0007669"/>
    <property type="project" value="TreeGrafter"/>
</dbReference>
<dbReference type="GO" id="GO:0043235">
    <property type="term" value="C:receptor complex"/>
    <property type="evidence" value="ECO:0007669"/>
    <property type="project" value="TreeGrafter"/>
</dbReference>
<gene>
    <name evidence="13" type="ORF">BpHYR1_003573</name>
</gene>
<proteinExistence type="predicted"/>
<evidence type="ECO:0000256" key="4">
    <source>
        <dbReference type="ARBA" id="ARBA00022737"/>
    </source>
</evidence>
<dbReference type="SMART" id="SM00219">
    <property type="entry name" value="TyrKc"/>
    <property type="match status" value="1"/>
</dbReference>
<keyword evidence="14" id="KW-1185">Reference proteome</keyword>
<dbReference type="Proteomes" id="UP000276133">
    <property type="component" value="Unassembled WGS sequence"/>
</dbReference>
<dbReference type="InterPro" id="IPR017441">
    <property type="entry name" value="Protein_kinase_ATP_BS"/>
</dbReference>
<dbReference type="SUPFAM" id="SSF56112">
    <property type="entry name" value="Protein kinase-like (PK-like)"/>
    <property type="match status" value="1"/>
</dbReference>
<dbReference type="PANTHER" id="PTHR24416">
    <property type="entry name" value="TYROSINE-PROTEIN KINASE RECEPTOR"/>
    <property type="match status" value="1"/>
</dbReference>
<dbReference type="InterPro" id="IPR000719">
    <property type="entry name" value="Prot_kinase_dom"/>
</dbReference>
<dbReference type="PANTHER" id="PTHR24416:SF525">
    <property type="entry name" value="INSULIN-LIKE RECEPTOR"/>
    <property type="match status" value="1"/>
</dbReference>
<keyword evidence="13" id="KW-0418">Kinase</keyword>
<keyword evidence="4" id="KW-0677">Repeat</keyword>
<evidence type="ECO:0000256" key="5">
    <source>
        <dbReference type="ARBA" id="ARBA00022741"/>
    </source>
</evidence>
<sequence length="1114" mass="129592">MESTRCRSLLDFSYDFMLDQVYYNEQNADLLERVIAVKNKTRLVHLVFEKSTVVKENLIKEFAETIVLVETKWSFGRVYIMTLCIKENLNRVYEVDLNFKTIIEVVSFTSVKNAIFFLTSDPFHATLSYVINNNIYAVNTHYPNITDDLLKRYRNQASYIDLGKSENFYMDSAYCANSKYGSFDFVLTSSVISGYESIQTYFIRSNSKYFQCLIYKQQCTCAPFKDLSIKNKFIQVSDYYQSQHCTEKIDKNSIIFENKVSNFGEHGKQFRKCLQICSLPKWKKDINYEYTSTSINCVNNLKLTSSLDQFGITLVQKNNKQSYKMRINYYKEFMEQLVDECSRYELMYKYSVFYGSLKYLEQVTGVKDYQNIRSSESIESRIEIDLEPGLFYILNVFIQTPFDNKALNLGTFVLSNRFELRIGKNFTLPNYQKVLVDPNPVLYAKNWFEHVSSNKVIICILSQSINLKSQLKYILTEVDSGKTKVKHVSSNNDVYYSVSKIEPKLNQILFKIENLNENSVYHLRIMSEPMPNQVSSLSNLIKFNTLKRPHFEILLISSDKVYISIFLYCKLVLEEENVNYYTKKVENACHLFRLLVKPENSDTWEEKNEVLISDEQVKIIDDDALNIKILIKNLSAFTNYSIRIDSETYFFNSNSIRFESNMQILSSNITNFKTKKSPRSYYSFILIGIGSFVSLIALVLFYLTNFLKKTKKIFFMNLKSKNGFDYEKNTFLENMSPNLLYSFAIKKKEIKKELIKLPNVDERDLELIRLIGKGAFGQVFEGLLKINELKTSVAIKKLRESVYSDEKLDLVKEALALNSFNHPNLLKFYGICSSKNKSNEIEVKFIITELMNNGDLLSYLRLCRKTKKNLEYKKAIKIFFDISNACTYLESKGFIHRDLAARNCLVHIEQKWESENLIVKLGDFGMAHELYSAPVKDYYKQVDNINKLLPIRWMSPESICEGVYSSKSDVWAFGVIVWEVLTLGFQPYFGMQNIQVIEYVKSGGKLQIPQKCPSEMTDLMINCWQSCSGKRPTFGKISNDLNKIYSKSDYLNQSKNVIPIFDETYLNDNPNLKICPIASFIKRSNCSEFDEGFSDVFSETPESSLNRENKSLIN</sequence>
<organism evidence="13 14">
    <name type="scientific">Brachionus plicatilis</name>
    <name type="common">Marine rotifer</name>
    <name type="synonym">Brachionus muelleri</name>
    <dbReference type="NCBI Taxonomy" id="10195"/>
    <lineage>
        <taxon>Eukaryota</taxon>
        <taxon>Metazoa</taxon>
        <taxon>Spiralia</taxon>
        <taxon>Gnathifera</taxon>
        <taxon>Rotifera</taxon>
        <taxon>Eurotatoria</taxon>
        <taxon>Monogononta</taxon>
        <taxon>Pseudotrocha</taxon>
        <taxon>Ploima</taxon>
        <taxon>Brachionidae</taxon>
        <taxon>Brachionus</taxon>
    </lineage>
</organism>
<keyword evidence="5 10" id="KW-0547">Nucleotide-binding</keyword>
<dbReference type="InterPro" id="IPR008266">
    <property type="entry name" value="Tyr_kinase_AS"/>
</dbReference>
<protein>
    <submittedName>
        <fullName evidence="13">Proto-oncogene tyrosine-kinase</fullName>
    </submittedName>
</protein>
<reference evidence="13 14" key="1">
    <citation type="journal article" date="2018" name="Sci. Rep.">
        <title>Genomic signatures of local adaptation to the degree of environmental predictability in rotifers.</title>
        <authorList>
            <person name="Franch-Gras L."/>
            <person name="Hahn C."/>
            <person name="Garcia-Roger E.M."/>
            <person name="Carmona M.J."/>
            <person name="Serra M."/>
            <person name="Gomez A."/>
        </authorList>
    </citation>
    <scope>NUCLEOTIDE SEQUENCE [LARGE SCALE GENOMIC DNA]</scope>
    <source>
        <strain evidence="13">HYR1</strain>
    </source>
</reference>
<dbReference type="PROSITE" id="PS50011">
    <property type="entry name" value="PROTEIN_KINASE_DOM"/>
    <property type="match status" value="1"/>
</dbReference>
<comment type="caution">
    <text evidence="13">The sequence shown here is derived from an EMBL/GenBank/DDBJ whole genome shotgun (WGS) entry which is preliminary data.</text>
</comment>
<dbReference type="Gene3D" id="1.10.510.10">
    <property type="entry name" value="Transferase(Phosphotransferase) domain 1"/>
    <property type="match status" value="1"/>
</dbReference>
<evidence type="ECO:0000256" key="7">
    <source>
        <dbReference type="ARBA" id="ARBA00022989"/>
    </source>
</evidence>
<keyword evidence="3" id="KW-0732">Signal</keyword>
<evidence type="ECO:0000259" key="12">
    <source>
        <dbReference type="PROSITE" id="PS50011"/>
    </source>
</evidence>
<feature type="transmembrane region" description="Helical" evidence="11">
    <location>
        <begin position="681"/>
        <end position="703"/>
    </location>
</feature>
<dbReference type="PROSITE" id="PS00107">
    <property type="entry name" value="PROTEIN_KINASE_ATP"/>
    <property type="match status" value="1"/>
</dbReference>
<dbReference type="CDD" id="cd00192">
    <property type="entry name" value="PTKc"/>
    <property type="match status" value="1"/>
</dbReference>
<evidence type="ECO:0000256" key="10">
    <source>
        <dbReference type="PROSITE-ProRule" id="PRU10141"/>
    </source>
</evidence>
<evidence type="ECO:0000256" key="8">
    <source>
        <dbReference type="ARBA" id="ARBA00023136"/>
    </source>
</evidence>
<evidence type="ECO:0000256" key="1">
    <source>
        <dbReference type="ARBA" id="ARBA00004479"/>
    </source>
</evidence>
<feature type="domain" description="Protein kinase" evidence="12">
    <location>
        <begin position="765"/>
        <end position="1051"/>
    </location>
</feature>
<dbReference type="STRING" id="10195.A0A3M7SZ32"/>
<evidence type="ECO:0000256" key="6">
    <source>
        <dbReference type="ARBA" id="ARBA00022840"/>
    </source>
</evidence>
<keyword evidence="2 11" id="KW-0812">Transmembrane</keyword>
<dbReference type="OrthoDB" id="2146423at2759"/>
<dbReference type="PROSITE" id="PS00109">
    <property type="entry name" value="PROTEIN_KINASE_TYR"/>
    <property type="match status" value="1"/>
</dbReference>
<accession>A0A3M7SZ32</accession>
<dbReference type="PRINTS" id="PR00109">
    <property type="entry name" value="TYRKINASE"/>
</dbReference>
<dbReference type="GO" id="GO:0005524">
    <property type="term" value="F:ATP binding"/>
    <property type="evidence" value="ECO:0007669"/>
    <property type="project" value="UniProtKB-UniRule"/>
</dbReference>
<evidence type="ECO:0000313" key="14">
    <source>
        <dbReference type="Proteomes" id="UP000276133"/>
    </source>
</evidence>
<evidence type="ECO:0000256" key="2">
    <source>
        <dbReference type="ARBA" id="ARBA00022692"/>
    </source>
</evidence>
<evidence type="ECO:0000256" key="3">
    <source>
        <dbReference type="ARBA" id="ARBA00022729"/>
    </source>
</evidence>
<comment type="catalytic activity">
    <reaction evidence="9">
        <text>L-tyrosyl-[protein] + ATP = O-phospho-L-tyrosyl-[protein] + ADP + H(+)</text>
        <dbReference type="Rhea" id="RHEA:10596"/>
        <dbReference type="Rhea" id="RHEA-COMP:10136"/>
        <dbReference type="Rhea" id="RHEA-COMP:20101"/>
        <dbReference type="ChEBI" id="CHEBI:15378"/>
        <dbReference type="ChEBI" id="CHEBI:30616"/>
        <dbReference type="ChEBI" id="CHEBI:46858"/>
        <dbReference type="ChEBI" id="CHEBI:61978"/>
        <dbReference type="ChEBI" id="CHEBI:456216"/>
        <dbReference type="EC" id="2.7.10.1"/>
    </reaction>
</comment>
<evidence type="ECO:0000256" key="11">
    <source>
        <dbReference type="SAM" id="Phobius"/>
    </source>
</evidence>
<dbReference type="InterPro" id="IPR050122">
    <property type="entry name" value="RTK"/>
</dbReference>
<dbReference type="Pfam" id="PF07714">
    <property type="entry name" value="PK_Tyr_Ser-Thr"/>
    <property type="match status" value="1"/>
</dbReference>
<dbReference type="EMBL" id="REGN01000583">
    <property type="protein sequence ID" value="RNA40848.1"/>
    <property type="molecule type" value="Genomic_DNA"/>
</dbReference>
<name>A0A3M7SZ32_BRAPC</name>
<evidence type="ECO:0000256" key="9">
    <source>
        <dbReference type="ARBA" id="ARBA00051243"/>
    </source>
</evidence>